<reference evidence="9 10" key="1">
    <citation type="journal article" date="2011" name="J. Bacteriol.">
        <title>Complete genome sequence and updated annotation of Desulfovibrio alaskensis G20.</title>
        <authorList>
            <person name="Hauser L.J."/>
            <person name="Land M.L."/>
            <person name="Brown S.D."/>
            <person name="Larimer F."/>
            <person name="Keller K.L."/>
            <person name="Rapp-Giles B.J."/>
            <person name="Price M.N."/>
            <person name="Lin M."/>
            <person name="Bruce D.C."/>
            <person name="Detter J.C."/>
            <person name="Tapia R."/>
            <person name="Han C.S."/>
            <person name="Goodwin L.A."/>
            <person name="Cheng J.F."/>
            <person name="Pitluck S."/>
            <person name="Copeland A."/>
            <person name="Lucas S."/>
            <person name="Nolan M."/>
            <person name="Lapidus A.L."/>
            <person name="Palumbo A.V."/>
            <person name="Wall J.D."/>
        </authorList>
    </citation>
    <scope>NUCLEOTIDE SEQUENCE [LARGE SCALE GENOMIC DNA]</scope>
    <source>
        <strain evidence="10">ATCC BAA 1058 / DSM 17464 / G20</strain>
    </source>
</reference>
<dbReference type="InterPro" id="IPR001789">
    <property type="entry name" value="Sig_transdc_resp-reg_receiver"/>
</dbReference>
<organism evidence="9 10">
    <name type="scientific">Oleidesulfovibrio alaskensis (strain ATCC BAA-1058 / DSM 17464 / G20)</name>
    <name type="common">Desulfovibrio alaskensis</name>
    <dbReference type="NCBI Taxonomy" id="207559"/>
    <lineage>
        <taxon>Bacteria</taxon>
        <taxon>Pseudomonadati</taxon>
        <taxon>Thermodesulfobacteriota</taxon>
        <taxon>Desulfovibrionia</taxon>
        <taxon>Desulfovibrionales</taxon>
        <taxon>Desulfovibrionaceae</taxon>
        <taxon>Oleidesulfovibrio</taxon>
    </lineage>
</organism>
<keyword evidence="3" id="KW-0805">Transcription regulation</keyword>
<dbReference type="STRING" id="207559.Dde_3713"/>
<keyword evidence="1 6" id="KW-0597">Phosphoprotein</keyword>
<gene>
    <name evidence="9" type="ordered locus">Dde_3713</name>
</gene>
<evidence type="ECO:0000256" key="1">
    <source>
        <dbReference type="ARBA" id="ARBA00022553"/>
    </source>
</evidence>
<dbReference type="PROSITE" id="PS50110">
    <property type="entry name" value="RESPONSE_REGULATORY"/>
    <property type="match status" value="1"/>
</dbReference>
<evidence type="ECO:0000313" key="10">
    <source>
        <dbReference type="Proteomes" id="UP000002710"/>
    </source>
</evidence>
<dbReference type="KEGG" id="dde:Dde_3713"/>
<evidence type="ECO:0000256" key="4">
    <source>
        <dbReference type="ARBA" id="ARBA00023125"/>
    </source>
</evidence>
<dbReference type="FunFam" id="3.40.50.2300:FF:000001">
    <property type="entry name" value="DNA-binding response regulator PhoB"/>
    <property type="match status" value="1"/>
</dbReference>
<dbReference type="GO" id="GO:0000160">
    <property type="term" value="P:phosphorelay signal transduction system"/>
    <property type="evidence" value="ECO:0007669"/>
    <property type="project" value="UniProtKB-KW"/>
</dbReference>
<accession>Q30UZ0</accession>
<dbReference type="RefSeq" id="WP_011369375.1">
    <property type="nucleotide sequence ID" value="NC_007519.1"/>
</dbReference>
<dbReference type="GO" id="GO:0003677">
    <property type="term" value="F:DNA binding"/>
    <property type="evidence" value="ECO:0007669"/>
    <property type="project" value="UniProtKB-KW"/>
</dbReference>
<keyword evidence="4" id="KW-0238">DNA-binding</keyword>
<dbReference type="InterPro" id="IPR050595">
    <property type="entry name" value="Bact_response_regulator"/>
</dbReference>
<evidence type="ECO:0000313" key="9">
    <source>
        <dbReference type="EMBL" id="ABB40506.1"/>
    </source>
</evidence>
<evidence type="ECO:0000256" key="3">
    <source>
        <dbReference type="ARBA" id="ARBA00023015"/>
    </source>
</evidence>
<evidence type="ECO:0000259" key="8">
    <source>
        <dbReference type="PROSITE" id="PS50110"/>
    </source>
</evidence>
<dbReference type="AlphaFoldDB" id="Q30UZ0"/>
<keyword evidence="2" id="KW-0902">Two-component regulatory system</keyword>
<dbReference type="HOGENOM" id="CLU_000445_69_17_7"/>
<evidence type="ECO:0000256" key="2">
    <source>
        <dbReference type="ARBA" id="ARBA00023012"/>
    </source>
</evidence>
<evidence type="ECO:0000256" key="5">
    <source>
        <dbReference type="ARBA" id="ARBA00023163"/>
    </source>
</evidence>
<feature type="domain" description="Response regulatory" evidence="8">
    <location>
        <begin position="4"/>
        <end position="128"/>
    </location>
</feature>
<keyword evidence="5" id="KW-0804">Transcription</keyword>
<keyword evidence="10" id="KW-1185">Reference proteome</keyword>
<dbReference type="PANTHER" id="PTHR44591">
    <property type="entry name" value="STRESS RESPONSE REGULATOR PROTEIN 1"/>
    <property type="match status" value="1"/>
</dbReference>
<protein>
    <submittedName>
        <fullName evidence="9">Response regulator receiver protein</fullName>
    </submittedName>
</protein>
<evidence type="ECO:0000256" key="7">
    <source>
        <dbReference type="SAM" id="MobiDB-lite"/>
    </source>
</evidence>
<feature type="modified residue" description="4-aspartylphosphate" evidence="6">
    <location>
        <position position="53"/>
    </location>
</feature>
<dbReference type="SUPFAM" id="SSF52172">
    <property type="entry name" value="CheY-like"/>
    <property type="match status" value="1"/>
</dbReference>
<feature type="region of interest" description="Disordered" evidence="7">
    <location>
        <begin position="131"/>
        <end position="153"/>
    </location>
</feature>
<name>Q30UZ0_OLEA2</name>
<dbReference type="InterPro" id="IPR011006">
    <property type="entry name" value="CheY-like_superfamily"/>
</dbReference>
<dbReference type="PANTHER" id="PTHR44591:SF3">
    <property type="entry name" value="RESPONSE REGULATORY DOMAIN-CONTAINING PROTEIN"/>
    <property type="match status" value="1"/>
</dbReference>
<feature type="compositionally biased region" description="Basic and acidic residues" evidence="7">
    <location>
        <begin position="131"/>
        <end position="144"/>
    </location>
</feature>
<proteinExistence type="predicted"/>
<dbReference type="EMBL" id="CP000112">
    <property type="protein sequence ID" value="ABB40506.1"/>
    <property type="molecule type" value="Genomic_DNA"/>
</dbReference>
<dbReference type="eggNOG" id="COG0745">
    <property type="taxonomic scope" value="Bacteria"/>
</dbReference>
<dbReference type="Pfam" id="PF00072">
    <property type="entry name" value="Response_reg"/>
    <property type="match status" value="1"/>
</dbReference>
<dbReference type="Gene3D" id="3.40.50.2300">
    <property type="match status" value="1"/>
</dbReference>
<dbReference type="SMART" id="SM00448">
    <property type="entry name" value="REC"/>
    <property type="match status" value="1"/>
</dbReference>
<evidence type="ECO:0000256" key="6">
    <source>
        <dbReference type="PROSITE-ProRule" id="PRU00169"/>
    </source>
</evidence>
<dbReference type="CDD" id="cd17574">
    <property type="entry name" value="REC_OmpR"/>
    <property type="match status" value="1"/>
</dbReference>
<sequence length="153" mass="16820">MPQNILVVDDEMSFRFYLKTLFETGGYTVEAARNGSEGLQKARTKKPDLVVLDVMMPRKGGLEMYRGLRSDPVLCNVPVIMLSAVGAGTFAHALAMIGVAQGQLPPPQAYMEKPPCPEKLLNTVRTVLASHEQDAKRHREDKESCNAAQDSDC</sequence>
<dbReference type="Proteomes" id="UP000002710">
    <property type="component" value="Chromosome"/>
</dbReference>